<accession>A0A1V9ERZ9</accession>
<proteinExistence type="predicted"/>
<sequence>MNADIRNKAFTQDQINKIGNTIIYFSNKIPDLNRTKILSLLFIIEEACIKKFGHHFFGIDFQLWKSGPIIKDIFIDLSYETPILLNEFIKQESEHSSNFIANKTFNNDEFSDNDIELMDLIINFASEKSASNLVDHTQSPHSLWRKSAIQYGVLESLETDLLNSTEYTIDFSLLFDNSSMPSYLKERFEESKENLEFVKHLKR</sequence>
<evidence type="ECO:0000313" key="2">
    <source>
        <dbReference type="EMBL" id="OQP48943.1"/>
    </source>
</evidence>
<gene>
    <name evidence="2" type="ORF">A4H97_29090</name>
</gene>
<name>A0A1V9ERZ9_9BACT</name>
<feature type="domain" description="Antitoxin SocA-like Panacea" evidence="1">
    <location>
        <begin position="40"/>
        <end position="144"/>
    </location>
</feature>
<protein>
    <recommendedName>
        <fullName evidence="1">Antitoxin SocA-like Panacea domain-containing protein</fullName>
    </recommendedName>
</protein>
<comment type="caution">
    <text evidence="2">The sequence shown here is derived from an EMBL/GenBank/DDBJ whole genome shotgun (WGS) entry which is preliminary data.</text>
</comment>
<evidence type="ECO:0000313" key="3">
    <source>
        <dbReference type="Proteomes" id="UP000192610"/>
    </source>
</evidence>
<dbReference type="Proteomes" id="UP000192610">
    <property type="component" value="Unassembled WGS sequence"/>
</dbReference>
<dbReference type="RefSeq" id="WP_081200432.1">
    <property type="nucleotide sequence ID" value="NZ_FOCZ01000008.1"/>
</dbReference>
<dbReference type="AlphaFoldDB" id="A0A1V9ERZ9"/>
<dbReference type="OrthoDB" id="9799173at2"/>
<dbReference type="InterPro" id="IPR025272">
    <property type="entry name" value="SocA_Panacea"/>
</dbReference>
<dbReference type="EMBL" id="LVXG01000016">
    <property type="protein sequence ID" value="OQP48943.1"/>
    <property type="molecule type" value="Genomic_DNA"/>
</dbReference>
<keyword evidence="3" id="KW-1185">Reference proteome</keyword>
<dbReference type="STRING" id="354355.SAMN05660816_04315"/>
<organism evidence="2 3">
    <name type="scientific">Niastella yeongjuensis</name>
    <dbReference type="NCBI Taxonomy" id="354355"/>
    <lineage>
        <taxon>Bacteria</taxon>
        <taxon>Pseudomonadati</taxon>
        <taxon>Bacteroidota</taxon>
        <taxon>Chitinophagia</taxon>
        <taxon>Chitinophagales</taxon>
        <taxon>Chitinophagaceae</taxon>
        <taxon>Niastella</taxon>
    </lineage>
</organism>
<reference evidence="3" key="1">
    <citation type="submission" date="2016-04" db="EMBL/GenBank/DDBJ databases">
        <authorList>
            <person name="Chen L."/>
            <person name="Zhuang W."/>
            <person name="Wang G."/>
        </authorList>
    </citation>
    <scope>NUCLEOTIDE SEQUENCE [LARGE SCALE GENOMIC DNA]</scope>
    <source>
        <strain evidence="3">17621</strain>
    </source>
</reference>
<dbReference type="Pfam" id="PF13274">
    <property type="entry name" value="SocA_Panacea"/>
    <property type="match status" value="1"/>
</dbReference>
<evidence type="ECO:0000259" key="1">
    <source>
        <dbReference type="Pfam" id="PF13274"/>
    </source>
</evidence>